<evidence type="ECO:0000313" key="2">
    <source>
        <dbReference type="EMBL" id="CAL1361688.1"/>
    </source>
</evidence>
<dbReference type="AlphaFoldDB" id="A0AAV2D0M6"/>
<dbReference type="InterPro" id="IPR039764">
    <property type="entry name" value="HABP4/SERBP1-like"/>
</dbReference>
<feature type="compositionally biased region" description="Low complexity" evidence="1">
    <location>
        <begin position="123"/>
        <end position="133"/>
    </location>
</feature>
<evidence type="ECO:0008006" key="4">
    <source>
        <dbReference type="Google" id="ProtNLM"/>
    </source>
</evidence>
<feature type="region of interest" description="Disordered" evidence="1">
    <location>
        <begin position="19"/>
        <end position="158"/>
    </location>
</feature>
<dbReference type="GO" id="GO:0005634">
    <property type="term" value="C:nucleus"/>
    <property type="evidence" value="ECO:0007669"/>
    <property type="project" value="TreeGrafter"/>
</dbReference>
<evidence type="ECO:0000313" key="3">
    <source>
        <dbReference type="Proteomes" id="UP001497516"/>
    </source>
</evidence>
<keyword evidence="3" id="KW-1185">Reference proteome</keyword>
<feature type="compositionally biased region" description="Basic and acidic residues" evidence="1">
    <location>
        <begin position="41"/>
        <end position="61"/>
    </location>
</feature>
<name>A0AAV2D0M6_9ROSI</name>
<dbReference type="PANTHER" id="PTHR12299:SF17">
    <property type="entry name" value="AT19571P-RELATED"/>
    <property type="match status" value="1"/>
</dbReference>
<dbReference type="PANTHER" id="PTHR12299">
    <property type="entry name" value="HYALURONIC ACID-BINDING PROTEIN 4"/>
    <property type="match status" value="1"/>
</dbReference>
<evidence type="ECO:0000256" key="1">
    <source>
        <dbReference type="SAM" id="MobiDB-lite"/>
    </source>
</evidence>
<dbReference type="GO" id="GO:0003723">
    <property type="term" value="F:RNA binding"/>
    <property type="evidence" value="ECO:0007669"/>
    <property type="project" value="InterPro"/>
</dbReference>
<reference evidence="2 3" key="1">
    <citation type="submission" date="2024-04" db="EMBL/GenBank/DDBJ databases">
        <authorList>
            <person name="Fracassetti M."/>
        </authorList>
    </citation>
    <scope>NUCLEOTIDE SEQUENCE [LARGE SCALE GENOMIC DNA]</scope>
</reference>
<dbReference type="Proteomes" id="UP001497516">
    <property type="component" value="Chromosome 10"/>
</dbReference>
<accession>A0AAV2D0M6</accession>
<proteinExistence type="predicted"/>
<gene>
    <name evidence="2" type="ORF">LTRI10_LOCUS9052</name>
</gene>
<dbReference type="GO" id="GO:0005737">
    <property type="term" value="C:cytoplasm"/>
    <property type="evidence" value="ECO:0007669"/>
    <property type="project" value="TreeGrafter"/>
</dbReference>
<sequence>MQKLMTLKEYEKLQLQKKEALKSGEARQVRVDEDLESMQLVEKKREEETDVSKKKKEEAEKKKKANYQYQDRRNYSNGERFDNQSMAGRGRGRGNYQNQPWRANYGDDKVFNGRRGNDGGDGAAAVTAGDVSAAGGGAKGGPEFAIDPKQFPELFREK</sequence>
<feature type="compositionally biased region" description="Basic and acidic residues" evidence="1">
    <location>
        <begin position="70"/>
        <end position="82"/>
    </location>
</feature>
<organism evidence="2 3">
    <name type="scientific">Linum trigynum</name>
    <dbReference type="NCBI Taxonomy" id="586398"/>
    <lineage>
        <taxon>Eukaryota</taxon>
        <taxon>Viridiplantae</taxon>
        <taxon>Streptophyta</taxon>
        <taxon>Embryophyta</taxon>
        <taxon>Tracheophyta</taxon>
        <taxon>Spermatophyta</taxon>
        <taxon>Magnoliopsida</taxon>
        <taxon>eudicotyledons</taxon>
        <taxon>Gunneridae</taxon>
        <taxon>Pentapetalae</taxon>
        <taxon>rosids</taxon>
        <taxon>fabids</taxon>
        <taxon>Malpighiales</taxon>
        <taxon>Linaceae</taxon>
        <taxon>Linum</taxon>
    </lineage>
</organism>
<feature type="compositionally biased region" description="Basic and acidic residues" evidence="1">
    <location>
        <begin position="19"/>
        <end position="32"/>
    </location>
</feature>
<feature type="compositionally biased region" description="Basic and acidic residues" evidence="1">
    <location>
        <begin position="105"/>
        <end position="118"/>
    </location>
</feature>
<dbReference type="EMBL" id="OZ034814">
    <property type="protein sequence ID" value="CAL1361688.1"/>
    <property type="molecule type" value="Genomic_DNA"/>
</dbReference>
<protein>
    <recommendedName>
        <fullName evidence="4">Hyaluronan/mRNA-binding protein domain-containing protein</fullName>
    </recommendedName>
</protein>